<organism evidence="2 3">
    <name type="scientific">Clostridium lentum</name>
    <dbReference type="NCBI Taxonomy" id="2763037"/>
    <lineage>
        <taxon>Bacteria</taxon>
        <taxon>Bacillati</taxon>
        <taxon>Bacillota</taxon>
        <taxon>Clostridia</taxon>
        <taxon>Eubacteriales</taxon>
        <taxon>Clostridiaceae</taxon>
        <taxon>Clostridium</taxon>
    </lineage>
</organism>
<dbReference type="AlphaFoldDB" id="A0A8I0A7G2"/>
<feature type="transmembrane region" description="Helical" evidence="1">
    <location>
        <begin position="36"/>
        <end position="58"/>
    </location>
</feature>
<keyword evidence="1" id="KW-0812">Transmembrane</keyword>
<proteinExistence type="predicted"/>
<evidence type="ECO:0000313" key="2">
    <source>
        <dbReference type="EMBL" id="MBC5639316.1"/>
    </source>
</evidence>
<sequence>MKKKTKETILIGTGLVTLSLILHYVHYLIFKDAHHTMIFLVADIAFIPMDVFFTSLILDRFLEKREKDHLLGKLNMLIGVFYTEVGTKLLLNIAEGDNDRGFLSGASITNDTWKKKPFEKLHNRILKHDYNVDINKVSLQNIKNNLDENKELLISLIANENLIEHETFTEMLMSIIHLREELNTRLSVDMQEYEIKHIEKDIMLAYKYLTIEWAEYMKYLSEEYPALYCKALINNPFDTRSKSEKDKCYLKEYKKQYRDNL</sequence>
<evidence type="ECO:0000256" key="1">
    <source>
        <dbReference type="SAM" id="Phobius"/>
    </source>
</evidence>
<reference evidence="2" key="1">
    <citation type="submission" date="2020-08" db="EMBL/GenBank/DDBJ databases">
        <title>Genome public.</title>
        <authorList>
            <person name="Liu C."/>
            <person name="Sun Q."/>
        </authorList>
    </citation>
    <scope>NUCLEOTIDE SEQUENCE</scope>
    <source>
        <strain evidence="2">NSJ-42</strain>
    </source>
</reference>
<gene>
    <name evidence="2" type="ORF">H8R92_02495</name>
</gene>
<keyword evidence="3" id="KW-1185">Reference proteome</keyword>
<keyword evidence="1" id="KW-1133">Transmembrane helix</keyword>
<accession>A0A8I0A7G2</accession>
<dbReference type="Proteomes" id="UP000662088">
    <property type="component" value="Unassembled WGS sequence"/>
</dbReference>
<dbReference type="RefSeq" id="WP_186834614.1">
    <property type="nucleotide sequence ID" value="NZ_JACOOQ010000002.1"/>
</dbReference>
<dbReference type="EMBL" id="JACOOQ010000002">
    <property type="protein sequence ID" value="MBC5639316.1"/>
    <property type="molecule type" value="Genomic_DNA"/>
</dbReference>
<comment type="caution">
    <text evidence="2">The sequence shown here is derived from an EMBL/GenBank/DDBJ whole genome shotgun (WGS) entry which is preliminary data.</text>
</comment>
<evidence type="ECO:0000313" key="3">
    <source>
        <dbReference type="Proteomes" id="UP000662088"/>
    </source>
</evidence>
<feature type="transmembrane region" description="Helical" evidence="1">
    <location>
        <begin position="9"/>
        <end position="30"/>
    </location>
</feature>
<keyword evidence="1" id="KW-0472">Membrane</keyword>
<name>A0A8I0A7G2_9CLOT</name>
<protein>
    <submittedName>
        <fullName evidence="2">Uncharacterized protein</fullName>
    </submittedName>
</protein>